<dbReference type="CDD" id="cd06257">
    <property type="entry name" value="DnaJ"/>
    <property type="match status" value="1"/>
</dbReference>
<dbReference type="PROSITE" id="PS50076">
    <property type="entry name" value="DNAJ_2"/>
    <property type="match status" value="1"/>
</dbReference>
<keyword evidence="10" id="KW-1185">Reference proteome</keyword>
<dbReference type="PANTHER" id="PTHR44176:SF1">
    <property type="entry name" value="DNAJ HOMOLOG SUBFAMILY C MEMBER 25"/>
    <property type="match status" value="1"/>
</dbReference>
<comment type="similarity">
    <text evidence="6">Belongs to the DNAJC25 family.</text>
</comment>
<dbReference type="InterPro" id="IPR044632">
    <property type="entry name" value="DNAJC25-like"/>
</dbReference>
<feature type="chain" id="PRO_5002336326" evidence="7">
    <location>
        <begin position="25"/>
        <end position="325"/>
    </location>
</feature>
<protein>
    <submittedName>
        <fullName evidence="9">DnaJ domain protein</fullName>
    </submittedName>
</protein>
<evidence type="ECO:0000256" key="3">
    <source>
        <dbReference type="ARBA" id="ARBA00022989"/>
    </source>
</evidence>
<proteinExistence type="inferred from homology"/>
<feature type="signal peptide" evidence="7">
    <location>
        <begin position="1"/>
        <end position="24"/>
    </location>
</feature>
<feature type="domain" description="J" evidence="8">
    <location>
        <begin position="37"/>
        <end position="106"/>
    </location>
</feature>
<evidence type="ECO:0000256" key="2">
    <source>
        <dbReference type="ARBA" id="ARBA00022692"/>
    </source>
</evidence>
<gene>
    <name evidence="9" type="ORF">DICVIV_01209</name>
</gene>
<organism evidence="9 10">
    <name type="scientific">Dictyocaulus viviparus</name>
    <name type="common">Bovine lungworm</name>
    <dbReference type="NCBI Taxonomy" id="29172"/>
    <lineage>
        <taxon>Eukaryota</taxon>
        <taxon>Metazoa</taxon>
        <taxon>Ecdysozoa</taxon>
        <taxon>Nematoda</taxon>
        <taxon>Chromadorea</taxon>
        <taxon>Rhabditida</taxon>
        <taxon>Rhabditina</taxon>
        <taxon>Rhabditomorpha</taxon>
        <taxon>Strongyloidea</taxon>
        <taxon>Metastrongylidae</taxon>
        <taxon>Dictyocaulus</taxon>
    </lineage>
</organism>
<reference evidence="10" key="2">
    <citation type="journal article" date="2016" name="Sci. Rep.">
        <title>Dictyocaulus viviparus genome, variome and transcriptome elucidate lungworm biology and support future intervention.</title>
        <authorList>
            <person name="McNulty S.N."/>
            <person name="Strube C."/>
            <person name="Rosa B.A."/>
            <person name="Martin J.C."/>
            <person name="Tyagi R."/>
            <person name="Choi Y.J."/>
            <person name="Wang Q."/>
            <person name="Hallsworth Pepin K."/>
            <person name="Zhang X."/>
            <person name="Ozersky P."/>
            <person name="Wilson R.K."/>
            <person name="Sternberg P.W."/>
            <person name="Gasser R.B."/>
            <person name="Mitreva M."/>
        </authorList>
    </citation>
    <scope>NUCLEOTIDE SEQUENCE [LARGE SCALE GENOMIC DNA]</scope>
    <source>
        <strain evidence="10">HannoverDv2000</strain>
    </source>
</reference>
<dbReference type="SUPFAM" id="SSF46565">
    <property type="entry name" value="Chaperone J-domain"/>
    <property type="match status" value="1"/>
</dbReference>
<evidence type="ECO:0000256" key="6">
    <source>
        <dbReference type="ARBA" id="ARBA00024193"/>
    </source>
</evidence>
<dbReference type="Proteomes" id="UP000053766">
    <property type="component" value="Unassembled WGS sequence"/>
</dbReference>
<evidence type="ECO:0000256" key="1">
    <source>
        <dbReference type="ARBA" id="ARBA00004141"/>
    </source>
</evidence>
<dbReference type="STRING" id="29172.A0A0D8Y9E6"/>
<dbReference type="AlphaFoldDB" id="A0A0D8Y9E6"/>
<accession>A0A0D8Y9E6</accession>
<comment type="subcellular location">
    <subcellularLocation>
        <location evidence="1">Membrane</location>
        <topology evidence="1">Multi-pass membrane protein</topology>
    </subcellularLocation>
</comment>
<keyword evidence="4" id="KW-0472">Membrane</keyword>
<evidence type="ECO:0000313" key="10">
    <source>
        <dbReference type="Proteomes" id="UP000053766"/>
    </source>
</evidence>
<dbReference type="FunFam" id="1.10.287.110:FF:000036">
    <property type="entry name" value="dnaJ homolog subfamily C member 25"/>
    <property type="match status" value="1"/>
</dbReference>
<keyword evidence="2" id="KW-0812">Transmembrane</keyword>
<dbReference type="InterPro" id="IPR018253">
    <property type="entry name" value="DnaJ_domain_CS"/>
</dbReference>
<dbReference type="Pfam" id="PF00226">
    <property type="entry name" value="DnaJ"/>
    <property type="match status" value="1"/>
</dbReference>
<dbReference type="GO" id="GO:0006457">
    <property type="term" value="P:protein folding"/>
    <property type="evidence" value="ECO:0007669"/>
    <property type="project" value="InterPro"/>
</dbReference>
<keyword evidence="5" id="KW-0143">Chaperone</keyword>
<dbReference type="PANTHER" id="PTHR44176">
    <property type="entry name" value="DNAJ HOMOLOG SUBFAMILY C MEMBER 25"/>
    <property type="match status" value="1"/>
</dbReference>
<reference evidence="9 10" key="1">
    <citation type="submission" date="2013-11" db="EMBL/GenBank/DDBJ databases">
        <title>Draft genome of the bovine lungworm Dictyocaulus viviparus.</title>
        <authorList>
            <person name="Mitreva M."/>
        </authorList>
    </citation>
    <scope>NUCLEOTIDE SEQUENCE [LARGE SCALE GENOMIC DNA]</scope>
    <source>
        <strain evidence="9 10">HannoverDv2000</strain>
    </source>
</reference>
<keyword evidence="3" id="KW-1133">Transmembrane helix</keyword>
<dbReference type="PROSITE" id="PS00636">
    <property type="entry name" value="DNAJ_1"/>
    <property type="match status" value="1"/>
</dbReference>
<evidence type="ECO:0000313" key="9">
    <source>
        <dbReference type="EMBL" id="KJH52624.1"/>
    </source>
</evidence>
<evidence type="ECO:0000259" key="8">
    <source>
        <dbReference type="PROSITE" id="PS50076"/>
    </source>
</evidence>
<evidence type="ECO:0000256" key="4">
    <source>
        <dbReference type="ARBA" id="ARBA00023136"/>
    </source>
</evidence>
<evidence type="ECO:0000256" key="5">
    <source>
        <dbReference type="ARBA" id="ARBA00023186"/>
    </source>
</evidence>
<dbReference type="InterPro" id="IPR001623">
    <property type="entry name" value="DnaJ_domain"/>
</dbReference>
<keyword evidence="7" id="KW-0732">Signal</keyword>
<dbReference type="EMBL" id="KN716162">
    <property type="protein sequence ID" value="KJH52624.1"/>
    <property type="molecule type" value="Genomic_DNA"/>
</dbReference>
<dbReference type="OrthoDB" id="270167at2759"/>
<dbReference type="PRINTS" id="PR00625">
    <property type="entry name" value="JDOMAIN"/>
</dbReference>
<dbReference type="InterPro" id="IPR036869">
    <property type="entry name" value="J_dom_sf"/>
</dbReference>
<sequence length="325" mass="39106">MAAVFHFQIESLLVCAYLWRTTISVGFAEELYCGLENCYDVLGIKRDEFDRTKISKIYRALAKKHHPDRVKDEISKVNAEIRFRVIATAYETLKDEQTRSDYNYYLDHPEERFYNYYQYYRRKVIPKVDVRLVILGTILSISLFQYYSAKQRYAEAISYAMTVGKFRNMAINTGVQKGLLEFDNKGKLKKNKGQNNEVIIRSIIEENMDVRGGYKKESVYDTLLWHCIKFPYTVLSYIWWYSKWIIKYWIKHEEYDDRAKLYLCMSDKEHEDMLSQELWIHDNFKRWKAEKDAEEQEKLIQSGRYKRYKRFMKNNVAAISFLEDD</sequence>
<dbReference type="Gene3D" id="1.10.287.110">
    <property type="entry name" value="DnaJ domain"/>
    <property type="match status" value="1"/>
</dbReference>
<dbReference type="SMART" id="SM00271">
    <property type="entry name" value="DnaJ"/>
    <property type="match status" value="1"/>
</dbReference>
<name>A0A0D8Y9E6_DICVI</name>
<dbReference type="GO" id="GO:0005789">
    <property type="term" value="C:endoplasmic reticulum membrane"/>
    <property type="evidence" value="ECO:0007669"/>
    <property type="project" value="TreeGrafter"/>
</dbReference>
<evidence type="ECO:0000256" key="7">
    <source>
        <dbReference type="SAM" id="SignalP"/>
    </source>
</evidence>